<sequence length="30" mass="3472">MWTSEMGPSLCLYQCNSLTWVTRLSHKPVC</sequence>
<organism evidence="1 2">
    <name type="scientific">Gossypium arboreum</name>
    <name type="common">Tree cotton</name>
    <name type="synonym">Gossypium nanking</name>
    <dbReference type="NCBI Taxonomy" id="29729"/>
    <lineage>
        <taxon>Eukaryota</taxon>
        <taxon>Viridiplantae</taxon>
        <taxon>Streptophyta</taxon>
        <taxon>Embryophyta</taxon>
        <taxon>Tracheophyta</taxon>
        <taxon>Spermatophyta</taxon>
        <taxon>Magnoliopsida</taxon>
        <taxon>eudicotyledons</taxon>
        <taxon>Gunneridae</taxon>
        <taxon>Pentapetalae</taxon>
        <taxon>rosids</taxon>
        <taxon>malvids</taxon>
        <taxon>Malvales</taxon>
        <taxon>Malvaceae</taxon>
        <taxon>Malvoideae</taxon>
        <taxon>Gossypium</taxon>
    </lineage>
</organism>
<reference evidence="2" key="1">
    <citation type="submission" date="2014-09" db="EMBL/GenBank/DDBJ databases">
        <authorList>
            <person name="Mudge J."/>
            <person name="Ramaraj T."/>
            <person name="Lindquist I.E."/>
            <person name="Bharti A.K."/>
            <person name="Sundararajan A."/>
            <person name="Cameron C.T."/>
            <person name="Woodward J.E."/>
            <person name="May G.D."/>
            <person name="Brubaker C."/>
            <person name="Broadhvest J."/>
            <person name="Wilkins T.A."/>
        </authorList>
    </citation>
    <scope>NUCLEOTIDE SEQUENCE</scope>
    <source>
        <strain evidence="2">cv. AKA8401</strain>
    </source>
</reference>
<evidence type="ECO:0000313" key="1">
    <source>
        <dbReference type="EMBL" id="KHG01834.1"/>
    </source>
</evidence>
<accession>A0A0B0MQT7</accession>
<proteinExistence type="predicted"/>
<dbReference type="EMBL" id="JRRC01218982">
    <property type="protein sequence ID" value="KHG01834.1"/>
    <property type="molecule type" value="Genomic_DNA"/>
</dbReference>
<name>A0A0B0MQT7_GOSAR</name>
<evidence type="ECO:0000313" key="2">
    <source>
        <dbReference type="Proteomes" id="UP000032142"/>
    </source>
</evidence>
<keyword evidence="2" id="KW-1185">Reference proteome</keyword>
<protein>
    <submittedName>
        <fullName evidence="1">Uncharacterized protein</fullName>
    </submittedName>
</protein>
<comment type="caution">
    <text evidence="1">The sequence shown here is derived from an EMBL/GenBank/DDBJ whole genome shotgun (WGS) entry which is preliminary data.</text>
</comment>
<dbReference type="AlphaFoldDB" id="A0A0B0MQT7"/>
<dbReference type="Proteomes" id="UP000032142">
    <property type="component" value="Unassembled WGS sequence"/>
</dbReference>
<gene>
    <name evidence="1" type="ORF">F383_21799</name>
</gene>